<dbReference type="InParanoid" id="D7FQ88"/>
<feature type="region of interest" description="Disordered" evidence="1">
    <location>
        <begin position="1"/>
        <end position="31"/>
    </location>
</feature>
<evidence type="ECO:0000256" key="2">
    <source>
        <dbReference type="SAM" id="Phobius"/>
    </source>
</evidence>
<accession>D7FQ88</accession>
<evidence type="ECO:0000313" key="3">
    <source>
        <dbReference type="EMBL" id="CBJ48420.1"/>
    </source>
</evidence>
<keyword evidence="4" id="KW-1185">Reference proteome</keyword>
<dbReference type="EMBL" id="FN648375">
    <property type="protein sequence ID" value="CBJ48420.1"/>
    <property type="molecule type" value="Genomic_DNA"/>
</dbReference>
<evidence type="ECO:0000256" key="1">
    <source>
        <dbReference type="SAM" id="MobiDB-lite"/>
    </source>
</evidence>
<proteinExistence type="predicted"/>
<feature type="transmembrane region" description="Helical" evidence="2">
    <location>
        <begin position="55"/>
        <end position="74"/>
    </location>
</feature>
<reference evidence="3 4" key="1">
    <citation type="journal article" date="2010" name="Nature">
        <title>The Ectocarpus genome and the independent evolution of multicellularity in brown algae.</title>
        <authorList>
            <person name="Cock J.M."/>
            <person name="Sterck L."/>
            <person name="Rouze P."/>
            <person name="Scornet D."/>
            <person name="Allen A.E."/>
            <person name="Amoutzias G."/>
            <person name="Anthouard V."/>
            <person name="Artiguenave F."/>
            <person name="Aury J.M."/>
            <person name="Badger J.H."/>
            <person name="Beszteri B."/>
            <person name="Billiau K."/>
            <person name="Bonnet E."/>
            <person name="Bothwell J.H."/>
            <person name="Bowler C."/>
            <person name="Boyen C."/>
            <person name="Brownlee C."/>
            <person name="Carrano C.J."/>
            <person name="Charrier B."/>
            <person name="Cho G.Y."/>
            <person name="Coelho S.M."/>
            <person name="Collen J."/>
            <person name="Corre E."/>
            <person name="Da Silva C."/>
            <person name="Delage L."/>
            <person name="Delaroque N."/>
            <person name="Dittami S.M."/>
            <person name="Doulbeau S."/>
            <person name="Elias M."/>
            <person name="Farnham G."/>
            <person name="Gachon C.M."/>
            <person name="Gschloessl B."/>
            <person name="Heesch S."/>
            <person name="Jabbari K."/>
            <person name="Jubin C."/>
            <person name="Kawai H."/>
            <person name="Kimura K."/>
            <person name="Kloareg B."/>
            <person name="Kupper F.C."/>
            <person name="Lang D."/>
            <person name="Le Bail A."/>
            <person name="Leblanc C."/>
            <person name="Lerouge P."/>
            <person name="Lohr M."/>
            <person name="Lopez P.J."/>
            <person name="Martens C."/>
            <person name="Maumus F."/>
            <person name="Michel G."/>
            <person name="Miranda-Saavedra D."/>
            <person name="Morales J."/>
            <person name="Moreau H."/>
            <person name="Motomura T."/>
            <person name="Nagasato C."/>
            <person name="Napoli C.A."/>
            <person name="Nelson D.R."/>
            <person name="Nyvall-Collen P."/>
            <person name="Peters A.F."/>
            <person name="Pommier C."/>
            <person name="Potin P."/>
            <person name="Poulain J."/>
            <person name="Quesneville H."/>
            <person name="Read B."/>
            <person name="Rensing S.A."/>
            <person name="Ritter A."/>
            <person name="Rousvoal S."/>
            <person name="Samanta M."/>
            <person name="Samson G."/>
            <person name="Schroeder D.C."/>
            <person name="Segurens B."/>
            <person name="Strittmatter M."/>
            <person name="Tonon T."/>
            <person name="Tregear J.W."/>
            <person name="Valentin K."/>
            <person name="von Dassow P."/>
            <person name="Yamagishi T."/>
            <person name="Van de Peer Y."/>
            <person name="Wincker P."/>
        </authorList>
    </citation>
    <scope>NUCLEOTIDE SEQUENCE [LARGE SCALE GENOMIC DNA]</scope>
    <source>
        <strain evidence="4">Ec32 / CCAP1310/4</strain>
    </source>
</reference>
<keyword evidence="2" id="KW-1133">Transmembrane helix</keyword>
<keyword evidence="2" id="KW-0812">Transmembrane</keyword>
<dbReference type="Proteomes" id="UP000002630">
    <property type="component" value="Linkage Group LG02"/>
</dbReference>
<protein>
    <submittedName>
        <fullName evidence="3">Uncharacterized protein</fullName>
    </submittedName>
</protein>
<keyword evidence="2" id="KW-0472">Membrane</keyword>
<sequence>MPPRQRLPVISPSAEPAPKYGRHQHGARRTSFWKSESDQYWEKCRHNTRSRQRKAVGLTAVVVVVSLLLLAAGLRGRRTEPVVEEEGATSSLDRTGELITSSLEEAAPADDSGNTNGLRLKTLACVGSGKKHELESKTCAKVCAKARTTAPRPLAHRSCLAGCRAGVTTAWDTACVGGRHRDCVRESTERCDFHCASYRNQFPKPTIFNQCLRSCLDVVDTTCLKSKEVFASAETFDQ</sequence>
<name>D7FQ88_ECTSI</name>
<dbReference type="AlphaFoldDB" id="D7FQ88"/>
<evidence type="ECO:0000313" key="4">
    <source>
        <dbReference type="Proteomes" id="UP000002630"/>
    </source>
</evidence>
<organism evidence="3 4">
    <name type="scientific">Ectocarpus siliculosus</name>
    <name type="common">Brown alga</name>
    <name type="synonym">Conferva siliculosa</name>
    <dbReference type="NCBI Taxonomy" id="2880"/>
    <lineage>
        <taxon>Eukaryota</taxon>
        <taxon>Sar</taxon>
        <taxon>Stramenopiles</taxon>
        <taxon>Ochrophyta</taxon>
        <taxon>PX clade</taxon>
        <taxon>Phaeophyceae</taxon>
        <taxon>Ectocarpales</taxon>
        <taxon>Ectocarpaceae</taxon>
        <taxon>Ectocarpus</taxon>
    </lineage>
</organism>
<dbReference type="EMBL" id="FN649727">
    <property type="protein sequence ID" value="CBJ48420.1"/>
    <property type="molecule type" value="Genomic_DNA"/>
</dbReference>
<gene>
    <name evidence="3" type="ORF">Esi_0002_0219</name>
</gene>
<dbReference type="OrthoDB" id="70506at2759"/>